<evidence type="ECO:0000259" key="4">
    <source>
        <dbReference type="PROSITE" id="PS51770"/>
    </source>
</evidence>
<dbReference type="RefSeq" id="WP_166034514.1">
    <property type="nucleotide sequence ID" value="NZ_CP049887.1"/>
</dbReference>
<sequence length="183" mass="20921">MFIELPETKKCRESRIIQTHRVFPNDLNSFGALYGGKLMSFIDDTTSIAASRHCRRPTMTASTDKLDFLHPIYENHSVCVEAYVTGTGKKSMEIFTKVLGEDLATGERYLAATCFMTFVIVEAEENFKGVPTVIPETNEEKMIHQGYSKRREMRMKELEHNKDLANHISLTLPWMDSSDYLGE</sequence>
<name>A0A6G8ATP8_9ENTE</name>
<feature type="domain" description="HotDog ACOT-type" evidence="4">
    <location>
        <begin position="12"/>
        <end position="124"/>
    </location>
</feature>
<dbReference type="PANTHER" id="PTHR11049:SF24">
    <property type="entry name" value="CYTOSOLIC ACYL COENZYME A THIOESTER HYDROLASE"/>
    <property type="match status" value="1"/>
</dbReference>
<dbReference type="InterPro" id="IPR033120">
    <property type="entry name" value="HOTDOG_ACOT"/>
</dbReference>
<evidence type="ECO:0000256" key="1">
    <source>
        <dbReference type="ARBA" id="ARBA00010458"/>
    </source>
</evidence>
<evidence type="ECO:0000256" key="3">
    <source>
        <dbReference type="PROSITE-ProRule" id="PRU01106"/>
    </source>
</evidence>
<dbReference type="Pfam" id="PF03061">
    <property type="entry name" value="4HBT"/>
    <property type="match status" value="1"/>
</dbReference>
<dbReference type="CDD" id="cd03442">
    <property type="entry name" value="BFIT_BACH"/>
    <property type="match status" value="1"/>
</dbReference>
<proteinExistence type="inferred from homology"/>
<comment type="similarity">
    <text evidence="1">Belongs to the acyl coenzyme A hydrolase family.</text>
</comment>
<dbReference type="InterPro" id="IPR029069">
    <property type="entry name" value="HotDog_dom_sf"/>
</dbReference>
<dbReference type="Proteomes" id="UP000501747">
    <property type="component" value="Chromosome"/>
</dbReference>
<dbReference type="InterPro" id="IPR040170">
    <property type="entry name" value="Cytosol_ACT"/>
</dbReference>
<dbReference type="PROSITE" id="PS51770">
    <property type="entry name" value="HOTDOG_ACOT"/>
    <property type="match status" value="1"/>
</dbReference>
<dbReference type="GO" id="GO:0006637">
    <property type="term" value="P:acyl-CoA metabolic process"/>
    <property type="evidence" value="ECO:0007669"/>
    <property type="project" value="TreeGrafter"/>
</dbReference>
<keyword evidence="6" id="KW-1185">Reference proteome</keyword>
<dbReference type="GO" id="GO:0005829">
    <property type="term" value="C:cytosol"/>
    <property type="evidence" value="ECO:0007669"/>
    <property type="project" value="TreeGrafter"/>
</dbReference>
<reference evidence="5 6" key="1">
    <citation type="submission" date="2020-03" db="EMBL/GenBank/DDBJ databases">
        <title>Vagococcus sp. nov., isolated from beetles.</title>
        <authorList>
            <person name="Hyun D.-W."/>
            <person name="Bae J.-W."/>
        </authorList>
    </citation>
    <scope>NUCLEOTIDE SEQUENCE [LARGE SCALE GENOMIC DNA]</scope>
    <source>
        <strain evidence="5 6">HDW17B</strain>
    </source>
</reference>
<evidence type="ECO:0000313" key="5">
    <source>
        <dbReference type="EMBL" id="QIL48367.1"/>
    </source>
</evidence>
<evidence type="ECO:0000256" key="2">
    <source>
        <dbReference type="ARBA" id="ARBA00022801"/>
    </source>
</evidence>
<dbReference type="InterPro" id="IPR006683">
    <property type="entry name" value="Thioestr_dom"/>
</dbReference>
<accession>A0A6G8ATP8</accession>
<protein>
    <submittedName>
        <fullName evidence="5">Acyl-CoA thioesterase</fullName>
    </submittedName>
</protein>
<dbReference type="AlphaFoldDB" id="A0A6G8ATP8"/>
<dbReference type="SUPFAM" id="SSF54637">
    <property type="entry name" value="Thioesterase/thiol ester dehydrase-isomerase"/>
    <property type="match status" value="1"/>
</dbReference>
<dbReference type="EMBL" id="CP049887">
    <property type="protein sequence ID" value="QIL48367.1"/>
    <property type="molecule type" value="Genomic_DNA"/>
</dbReference>
<dbReference type="GO" id="GO:0009062">
    <property type="term" value="P:fatty acid catabolic process"/>
    <property type="evidence" value="ECO:0007669"/>
    <property type="project" value="TreeGrafter"/>
</dbReference>
<gene>
    <name evidence="5" type="ORF">G7082_07605</name>
</gene>
<keyword evidence="2 3" id="KW-0378">Hydrolase</keyword>
<dbReference type="GO" id="GO:0052816">
    <property type="term" value="F:long-chain fatty acyl-CoA hydrolase activity"/>
    <property type="evidence" value="ECO:0007669"/>
    <property type="project" value="TreeGrafter"/>
</dbReference>
<dbReference type="PANTHER" id="PTHR11049">
    <property type="entry name" value="ACYL COENZYME A THIOESTER HYDROLASE"/>
    <property type="match status" value="1"/>
</dbReference>
<evidence type="ECO:0000313" key="6">
    <source>
        <dbReference type="Proteomes" id="UP000501747"/>
    </source>
</evidence>
<organism evidence="5 6">
    <name type="scientific">Vagococcus hydrophili</name>
    <dbReference type="NCBI Taxonomy" id="2714947"/>
    <lineage>
        <taxon>Bacteria</taxon>
        <taxon>Bacillati</taxon>
        <taxon>Bacillota</taxon>
        <taxon>Bacilli</taxon>
        <taxon>Lactobacillales</taxon>
        <taxon>Enterococcaceae</taxon>
        <taxon>Vagococcus</taxon>
    </lineage>
</organism>
<dbReference type="KEGG" id="vhy:G7082_07605"/>
<dbReference type="Gene3D" id="3.10.129.10">
    <property type="entry name" value="Hotdog Thioesterase"/>
    <property type="match status" value="1"/>
</dbReference>